<accession>A0A1G9LN31</accession>
<dbReference type="EMBL" id="FNFO01000007">
    <property type="protein sequence ID" value="SDL63338.1"/>
    <property type="molecule type" value="Genomic_DNA"/>
</dbReference>
<dbReference type="RefSeq" id="WP_089684395.1">
    <property type="nucleotide sequence ID" value="NZ_FNFO01000007.1"/>
</dbReference>
<keyword evidence="2" id="KW-1185">Reference proteome</keyword>
<dbReference type="PROSITE" id="PS51257">
    <property type="entry name" value="PROKAR_LIPOPROTEIN"/>
    <property type="match status" value="1"/>
</dbReference>
<evidence type="ECO:0000313" key="1">
    <source>
        <dbReference type="EMBL" id="SDL63338.1"/>
    </source>
</evidence>
<organism evidence="1 2">
    <name type="scientific">Catalinimonas alkaloidigena</name>
    <dbReference type="NCBI Taxonomy" id="1075417"/>
    <lineage>
        <taxon>Bacteria</taxon>
        <taxon>Pseudomonadati</taxon>
        <taxon>Bacteroidota</taxon>
        <taxon>Cytophagia</taxon>
        <taxon>Cytophagales</taxon>
        <taxon>Catalimonadaceae</taxon>
        <taxon>Catalinimonas</taxon>
    </lineage>
</organism>
<gene>
    <name evidence="1" type="ORF">SAMN05421823_107106</name>
</gene>
<evidence type="ECO:0008006" key="3">
    <source>
        <dbReference type="Google" id="ProtNLM"/>
    </source>
</evidence>
<dbReference type="AlphaFoldDB" id="A0A1G9LN31"/>
<reference evidence="1 2" key="1">
    <citation type="submission" date="2016-10" db="EMBL/GenBank/DDBJ databases">
        <authorList>
            <person name="de Groot N.N."/>
        </authorList>
    </citation>
    <scope>NUCLEOTIDE SEQUENCE [LARGE SCALE GENOMIC DNA]</scope>
    <source>
        <strain evidence="1 2">DSM 25186</strain>
    </source>
</reference>
<evidence type="ECO:0000313" key="2">
    <source>
        <dbReference type="Proteomes" id="UP000198510"/>
    </source>
</evidence>
<dbReference type="Proteomes" id="UP000198510">
    <property type="component" value="Unassembled WGS sequence"/>
</dbReference>
<dbReference type="STRING" id="1075417.SAMN05421823_107106"/>
<sequence length="289" mass="31515">MKHLVWIPVSLLASSLLLGGCQREEVNKVDDDTAEQEIAEENALADQYFEELTSITDEGAKGSIDSYRMVGTPASPPEGSIIAATNCVTLTHQSNEEGGVITIDFGTENCLCKDDRYRRGKIIATYEGTYQTAGTTVTITLDDYYVNDFHVEGTKRVINKGENEAGNLWYEVSVQGTITRPDGRQFSHTSTHQREWLEGNSTQAWGDDVFGITGNASGVSARGIVHTTEIEEAIIIKRACRFPVSGIATFTREGGLVDRSLTIDYGDGACDNEAVVTNTRGQSATIMLR</sequence>
<dbReference type="OrthoDB" id="1114031at2"/>
<proteinExistence type="predicted"/>
<protein>
    <recommendedName>
        <fullName evidence="3">Lipoprotein</fullName>
    </recommendedName>
</protein>
<name>A0A1G9LN31_9BACT</name>